<name>A0A6C1BUS2_9ACTN</name>
<dbReference type="NCBIfam" id="TIGR00055">
    <property type="entry name" value="uppS"/>
    <property type="match status" value="1"/>
</dbReference>
<dbReference type="PANTHER" id="PTHR10291:SF0">
    <property type="entry name" value="DEHYDRODOLICHYL DIPHOSPHATE SYNTHASE 2"/>
    <property type="match status" value="1"/>
</dbReference>
<comment type="cofactor">
    <cofactor evidence="4">
        <name>Mg(2+)</name>
        <dbReference type="ChEBI" id="CHEBI:18420"/>
    </cofactor>
    <text evidence="4">Binds 2 magnesium ions per subunit.</text>
</comment>
<evidence type="ECO:0000313" key="6">
    <source>
        <dbReference type="Proteomes" id="UP000298111"/>
    </source>
</evidence>
<organism evidence="5 6">
    <name type="scientific">Streptomyces albus</name>
    <dbReference type="NCBI Taxonomy" id="1888"/>
    <lineage>
        <taxon>Bacteria</taxon>
        <taxon>Bacillati</taxon>
        <taxon>Actinomycetota</taxon>
        <taxon>Actinomycetes</taxon>
        <taxon>Kitasatosporales</taxon>
        <taxon>Streptomycetaceae</taxon>
        <taxon>Streptomyces</taxon>
    </lineage>
</organism>
<dbReference type="GO" id="GO:0008834">
    <property type="term" value="F:ditrans,polycis-undecaprenyl-diphosphate synthase [(2E,6E)-farnesyl-diphosphate specific] activity"/>
    <property type="evidence" value="ECO:0007669"/>
    <property type="project" value="TreeGrafter"/>
</dbReference>
<feature type="binding site" evidence="4">
    <location>
        <position position="305"/>
    </location>
    <ligand>
        <name>Mg(2+)</name>
        <dbReference type="ChEBI" id="CHEBI:18420"/>
    </ligand>
</feature>
<dbReference type="EMBL" id="RCIY01000076">
    <property type="protein sequence ID" value="TGG79695.1"/>
    <property type="molecule type" value="Genomic_DNA"/>
</dbReference>
<dbReference type="Pfam" id="PF00494">
    <property type="entry name" value="SQS_PSY"/>
    <property type="match status" value="1"/>
</dbReference>
<dbReference type="PROSITE" id="PS01066">
    <property type="entry name" value="UPP_SYNTHASE"/>
    <property type="match status" value="1"/>
</dbReference>
<feature type="binding site" evidence="4">
    <location>
        <position position="473"/>
    </location>
    <ligand>
        <name>substrate</name>
    </ligand>
</feature>
<feature type="binding site" evidence="4">
    <location>
        <position position="356"/>
    </location>
    <ligand>
        <name>substrate</name>
    </ligand>
</feature>
<dbReference type="EC" id="2.5.1.-" evidence="4"/>
<feature type="active site" evidence="4">
    <location>
        <position position="305"/>
    </location>
</feature>
<evidence type="ECO:0000313" key="5">
    <source>
        <dbReference type="EMBL" id="TGG79695.1"/>
    </source>
</evidence>
<gene>
    <name evidence="5" type="primary">uppS</name>
    <name evidence="5" type="ORF">D8771_23460</name>
</gene>
<comment type="similarity">
    <text evidence="4">Belongs to the UPP synthase family.</text>
</comment>
<dbReference type="GO" id="GO:0016094">
    <property type="term" value="P:polyprenol biosynthetic process"/>
    <property type="evidence" value="ECO:0007669"/>
    <property type="project" value="TreeGrafter"/>
</dbReference>
<reference evidence="5 6" key="1">
    <citation type="submission" date="2018-10" db="EMBL/GenBank/DDBJ databases">
        <title>Isolation of pseudouridimycin from Streptomyces albus DSM 40763.</title>
        <authorList>
            <person name="Rosenqvist P."/>
            <person name="Metsae-Ketelae M."/>
            <person name="Virta P."/>
        </authorList>
    </citation>
    <scope>NUCLEOTIDE SEQUENCE [LARGE SCALE GENOMIC DNA]</scope>
    <source>
        <strain evidence="5 6">DSM 40763</strain>
    </source>
</reference>
<dbReference type="InterPro" id="IPR001441">
    <property type="entry name" value="UPP_synth-like"/>
</dbReference>
<feature type="binding site" evidence="4">
    <location>
        <position position="310"/>
    </location>
    <ligand>
        <name>substrate</name>
    </ligand>
</feature>
<dbReference type="PANTHER" id="PTHR10291">
    <property type="entry name" value="DEHYDRODOLICHYL DIPHOSPHATE SYNTHASE FAMILY MEMBER"/>
    <property type="match status" value="1"/>
</dbReference>
<feature type="binding site" evidence="4">
    <location>
        <position position="354"/>
    </location>
    <ligand>
        <name>substrate</name>
    </ligand>
</feature>
<accession>A0A6C1BUS2</accession>
<dbReference type="GO" id="GO:0005829">
    <property type="term" value="C:cytosol"/>
    <property type="evidence" value="ECO:0007669"/>
    <property type="project" value="TreeGrafter"/>
</dbReference>
<dbReference type="GO" id="GO:0005886">
    <property type="term" value="C:plasma membrane"/>
    <property type="evidence" value="ECO:0007669"/>
    <property type="project" value="TreeGrafter"/>
</dbReference>
<evidence type="ECO:0000256" key="2">
    <source>
        <dbReference type="ARBA" id="ARBA00022723"/>
    </source>
</evidence>
<feature type="binding site" evidence="4">
    <location>
        <position position="322"/>
    </location>
    <ligand>
        <name>substrate</name>
    </ligand>
</feature>
<dbReference type="SUPFAM" id="SSF48576">
    <property type="entry name" value="Terpenoid synthases"/>
    <property type="match status" value="1"/>
</dbReference>
<dbReference type="Proteomes" id="UP000298111">
    <property type="component" value="Unassembled WGS sequence"/>
</dbReference>
<proteinExistence type="inferred from homology"/>
<evidence type="ECO:0000256" key="3">
    <source>
        <dbReference type="ARBA" id="ARBA00022842"/>
    </source>
</evidence>
<dbReference type="SUPFAM" id="SSF64005">
    <property type="entry name" value="Undecaprenyl diphosphate synthase"/>
    <property type="match status" value="1"/>
</dbReference>
<keyword evidence="1 4" id="KW-0808">Transferase</keyword>
<feature type="binding site" evidence="4">
    <location>
        <begin position="350"/>
        <end position="352"/>
    </location>
    <ligand>
        <name>substrate</name>
    </ligand>
</feature>
<feature type="active site" description="Proton acceptor" evidence="4">
    <location>
        <position position="353"/>
    </location>
</feature>
<keyword evidence="2 4" id="KW-0479">Metal-binding</keyword>
<dbReference type="Gene3D" id="1.10.600.10">
    <property type="entry name" value="Farnesyl Diphosphate Synthase"/>
    <property type="match status" value="1"/>
</dbReference>
<dbReference type="InterPro" id="IPR008949">
    <property type="entry name" value="Isoprenoid_synthase_dom_sf"/>
</dbReference>
<dbReference type="GO" id="GO:0000287">
    <property type="term" value="F:magnesium ion binding"/>
    <property type="evidence" value="ECO:0007669"/>
    <property type="project" value="UniProtKB-UniRule"/>
</dbReference>
<feature type="binding site" evidence="4">
    <location>
        <position position="492"/>
    </location>
    <ligand>
        <name>Mg(2+)</name>
        <dbReference type="ChEBI" id="CHEBI:18420"/>
    </ligand>
</feature>
<dbReference type="GO" id="GO:0033850">
    <property type="term" value="F:Z-farnesyl diphosphate synthase activity"/>
    <property type="evidence" value="ECO:0007669"/>
    <property type="project" value="TreeGrafter"/>
</dbReference>
<dbReference type="Pfam" id="PF01255">
    <property type="entry name" value="Prenyltransf"/>
    <property type="match status" value="1"/>
</dbReference>
<dbReference type="CDD" id="cd00475">
    <property type="entry name" value="Cis_IPPS"/>
    <property type="match status" value="1"/>
</dbReference>
<keyword evidence="3 4" id="KW-0460">Magnesium</keyword>
<dbReference type="RefSeq" id="WP_016473155.1">
    <property type="nucleotide sequence ID" value="NZ_BBQG01000013.1"/>
</dbReference>
<dbReference type="GeneID" id="75185821"/>
<dbReference type="InterPro" id="IPR036424">
    <property type="entry name" value="UPP_synth-like_sf"/>
</dbReference>
<protein>
    <recommendedName>
        <fullName evidence="4">Isoprenyl transferase</fullName>
        <ecNumber evidence="4">2.5.1.-</ecNumber>
    </recommendedName>
</protein>
<comment type="function">
    <text evidence="4">Catalyzes the condensation of isopentenyl diphosphate (IPP) with allylic pyrophosphates generating different type of terpenoids.</text>
</comment>
<feature type="binding site" evidence="4">
    <location>
        <begin position="479"/>
        <end position="481"/>
    </location>
    <ligand>
        <name>substrate</name>
    </ligand>
</feature>
<dbReference type="InterPro" id="IPR018520">
    <property type="entry name" value="UPP_synth-like_CS"/>
</dbReference>
<comment type="caution">
    <text evidence="4">Lacks conserved residue(s) required for the propagation of feature annotation.</text>
</comment>
<dbReference type="InterPro" id="IPR002060">
    <property type="entry name" value="Squ/phyt_synthse"/>
</dbReference>
<sequence length="539" mass="58930">MTGHDQAGNDASALRESYELCAREIRRHLPPLWTATDMLPSAVRPHLHAVHGFALRTDRIADEGTPEGRMRRLARWRAETMTDLRTGHSTHPLRRAFVDTVLRHGLDRTLVEEFLDAVGQDCAAPPAFETFAQQRHYLRGVTGTIAELWLPLLGPHGPDAPALVSALGEACQMADIFEDLPGDLAAGRCHLPRGDLRDLGLEPADLLSGGRREALDELVDRQLTRWQSLLEEAVPVTGAVEAACRPFLHVLLLGAQLQYDEAALLRSRVLTDGVAPLTPAATARRPPATVRPGHAMPGHVAVIMDGNRRWARRRGLLAWQGHHAGGRALIRLVNAALRLGIRHLTVYAFSTENWNRAQQELVTLFAAAADAALQGAAWLHELGVRVRWCGRRDRIEQSLAAALALLESMTFGNDVLNLTVCVDYGGRDELAAAARALAAEAVAGTLRPEDIGPDDLARCLYAPGLPDVDLLIRTSGEQRLSNFLPWQLAYAELLFTPDQWPDFGLAQLREACAVYASRERRYGAGLPAPATPAKPTRTG</sequence>
<dbReference type="HAMAP" id="MF_01139">
    <property type="entry name" value="ISPT"/>
    <property type="match status" value="1"/>
</dbReference>
<dbReference type="Gene3D" id="3.40.1180.10">
    <property type="entry name" value="Decaprenyl diphosphate synthase-like"/>
    <property type="match status" value="1"/>
</dbReference>
<feature type="binding site" evidence="4">
    <location>
        <begin position="306"/>
        <end position="309"/>
    </location>
    <ligand>
        <name>substrate</name>
    </ligand>
</feature>
<dbReference type="GO" id="GO:0030145">
    <property type="term" value="F:manganese ion binding"/>
    <property type="evidence" value="ECO:0007669"/>
    <property type="project" value="TreeGrafter"/>
</dbReference>
<dbReference type="AlphaFoldDB" id="A0A6C1BUS2"/>
<comment type="subunit">
    <text evidence="4">Homodimer.</text>
</comment>
<evidence type="ECO:0000256" key="1">
    <source>
        <dbReference type="ARBA" id="ARBA00022679"/>
    </source>
</evidence>
<comment type="caution">
    <text evidence="5">The sequence shown here is derived from an EMBL/GenBank/DDBJ whole genome shotgun (WGS) entry which is preliminary data.</text>
</comment>
<evidence type="ECO:0000256" key="4">
    <source>
        <dbReference type="HAMAP-Rule" id="MF_01139"/>
    </source>
</evidence>